<keyword evidence="2" id="KW-0548">Nucleotidyltransferase</keyword>
<dbReference type="Proteomes" id="UP001472677">
    <property type="component" value="Unassembled WGS sequence"/>
</dbReference>
<dbReference type="SUPFAM" id="SSF53098">
    <property type="entry name" value="Ribonuclease H-like"/>
    <property type="match status" value="1"/>
</dbReference>
<dbReference type="InterPro" id="IPR036397">
    <property type="entry name" value="RNaseH_sf"/>
</dbReference>
<evidence type="ECO:0000256" key="6">
    <source>
        <dbReference type="ARBA" id="ARBA00022918"/>
    </source>
</evidence>
<dbReference type="PANTHER" id="PTHR37984">
    <property type="entry name" value="PROTEIN CBG26694"/>
    <property type="match status" value="1"/>
</dbReference>
<keyword evidence="1" id="KW-0808">Transferase</keyword>
<protein>
    <recommendedName>
        <fullName evidence="8">Integrase catalytic domain-containing protein</fullName>
    </recommendedName>
</protein>
<feature type="domain" description="Integrase catalytic" evidence="8">
    <location>
        <begin position="740"/>
        <end position="919"/>
    </location>
</feature>
<dbReference type="InterPro" id="IPR001584">
    <property type="entry name" value="Integrase_cat-core"/>
</dbReference>
<reference evidence="9 10" key="1">
    <citation type="journal article" date="2024" name="G3 (Bethesda)">
        <title>Genome assembly of Hibiscus sabdariffa L. provides insights into metabolisms of medicinal natural products.</title>
        <authorList>
            <person name="Kim T."/>
        </authorList>
    </citation>
    <scope>NUCLEOTIDE SEQUENCE [LARGE SCALE GENOMIC DNA]</scope>
    <source>
        <strain evidence="9">TK-2024</strain>
        <tissue evidence="9">Old leaves</tissue>
    </source>
</reference>
<dbReference type="InterPro" id="IPR000477">
    <property type="entry name" value="RT_dom"/>
</dbReference>
<dbReference type="Pfam" id="PF17921">
    <property type="entry name" value="Integrase_H2C2"/>
    <property type="match status" value="1"/>
</dbReference>
<organism evidence="9 10">
    <name type="scientific">Hibiscus sabdariffa</name>
    <name type="common">roselle</name>
    <dbReference type="NCBI Taxonomy" id="183260"/>
    <lineage>
        <taxon>Eukaryota</taxon>
        <taxon>Viridiplantae</taxon>
        <taxon>Streptophyta</taxon>
        <taxon>Embryophyta</taxon>
        <taxon>Tracheophyta</taxon>
        <taxon>Spermatophyta</taxon>
        <taxon>Magnoliopsida</taxon>
        <taxon>eudicotyledons</taxon>
        <taxon>Gunneridae</taxon>
        <taxon>Pentapetalae</taxon>
        <taxon>rosids</taxon>
        <taxon>malvids</taxon>
        <taxon>Malvales</taxon>
        <taxon>Malvaceae</taxon>
        <taxon>Malvoideae</taxon>
        <taxon>Hibiscus</taxon>
    </lineage>
</organism>
<dbReference type="CDD" id="cd09274">
    <property type="entry name" value="RNase_HI_RT_Ty3"/>
    <property type="match status" value="1"/>
</dbReference>
<dbReference type="Pfam" id="PF00078">
    <property type="entry name" value="RVT_1"/>
    <property type="match status" value="1"/>
</dbReference>
<evidence type="ECO:0000256" key="4">
    <source>
        <dbReference type="ARBA" id="ARBA00022759"/>
    </source>
</evidence>
<dbReference type="InterPro" id="IPR012337">
    <property type="entry name" value="RNaseH-like_sf"/>
</dbReference>
<dbReference type="Gene3D" id="1.10.340.70">
    <property type="match status" value="1"/>
</dbReference>
<dbReference type="Gene3D" id="3.30.70.270">
    <property type="match status" value="2"/>
</dbReference>
<dbReference type="Gene3D" id="3.30.420.10">
    <property type="entry name" value="Ribonuclease H-like superfamily/Ribonuclease H"/>
    <property type="match status" value="1"/>
</dbReference>
<evidence type="ECO:0000313" key="10">
    <source>
        <dbReference type="Proteomes" id="UP001472677"/>
    </source>
</evidence>
<keyword evidence="6" id="KW-0695">RNA-directed DNA polymerase</keyword>
<dbReference type="InterPro" id="IPR050951">
    <property type="entry name" value="Retrovirus_Pol_polyprotein"/>
</dbReference>
<dbReference type="PROSITE" id="PS50994">
    <property type="entry name" value="INTEGRASE"/>
    <property type="match status" value="1"/>
</dbReference>
<dbReference type="PANTHER" id="PTHR37984:SF5">
    <property type="entry name" value="PROTEIN NYNRIN-LIKE"/>
    <property type="match status" value="1"/>
</dbReference>
<evidence type="ECO:0000256" key="7">
    <source>
        <dbReference type="SAM" id="MobiDB-lite"/>
    </source>
</evidence>
<dbReference type="SUPFAM" id="SSF56672">
    <property type="entry name" value="DNA/RNA polymerases"/>
    <property type="match status" value="1"/>
</dbReference>
<comment type="caution">
    <text evidence="9">The sequence shown here is derived from an EMBL/GenBank/DDBJ whole genome shotgun (WGS) entry which is preliminary data.</text>
</comment>
<sequence length="1051" mass="121124">MDNDEECHSLQDSTATATAEDTDLCYSSSTQIEDFMHLQEDDREEVDDLPFQEQQIKPFIPRSGMKFESLDFTEFVPPKPSLEIAPSLELKPLPSHLKYVYLGANDILPMIISSHLNANQELSVVNLLKQYKKALGWTMADLKGISPTICMHKILLDECHSNSVEPQRRLNPAMKKVVMKEIIKWLDAGIIYPISDSSWVSPVQCVPKKGGMTVVTNEANELLPTRTVTGWRICMDYRKLNKATKKDHFPLPFIDQMLDRLAGKAYYCFLDGYSGYNQIAIAPEDQEKTKFTCPYGTYAFRRMPFGLCNAPATFQRCMLAIFSDMVEDYLEVFMDDFSVSGDNFNSCLGNLAKVLKRCEESDLVLNWEKCHFMVTEGTVLGHKISSKGIEVDKAKVEIIEKLPPPATVKGTRSFLGHAGFYRRFIKDFPKISKLLCSLLQQNQPLVFDEDCQSAFKELKKRLVSTPIVIPPDWTSPFELMCDASDYAVGATLGQRRGKLFHVIYYASRTLNDAQINYTITEKELPTVVFAFDKFRSYLIGTKVKVHNDHSAIKYLVTKKDAKPRLIRWILLLQEFDLEIRVRKGTENQIADHLSRLDNRQDCESKIEIKENFPDEKILYATAMPWYADIVNFLVSGVLPHELSSQGRKKFRHDARYYFWDEPYLFKQCADQMLRRCVPEEEQKDILFHCHTSTCGGHFGGARTVAKVLQSGFYRPTLFKDAHNYYKACDRCQRTGNISRRNEIPLQCILEVELFDVWGIDFMGPFPSSHGDLYILLAVDYVSKWLEAIATPRNDAQTVLKFLHKHIFTRFGIPRAIISDEGIHFDNKLIAKAVQKYEIRHKIATAYHPQTNGQAEISNREIKQILEKVVNTRRKDWSPKLDEALWAYRIAFKTPLGMSRFKLVFGKTCHLPVELEHKAFWAIKKINLDAQLAGERRLLELNEMEEFRNQAYDSARLYKERTKRWHNQHILPHHFAEGQQVLLYNSRLRLFPGKLKSRWSGPFIVQKVYPHGAVDLKAPDSDVVFKVNGQRLKNYNGAPIMRDKVDLHFLDT</sequence>
<dbReference type="Pfam" id="PF17917">
    <property type="entry name" value="RT_RNaseH"/>
    <property type="match status" value="1"/>
</dbReference>
<evidence type="ECO:0000256" key="5">
    <source>
        <dbReference type="ARBA" id="ARBA00022801"/>
    </source>
</evidence>
<dbReference type="InterPro" id="IPR043502">
    <property type="entry name" value="DNA/RNA_pol_sf"/>
</dbReference>
<evidence type="ECO:0000256" key="3">
    <source>
        <dbReference type="ARBA" id="ARBA00022722"/>
    </source>
</evidence>
<dbReference type="Pfam" id="PF00665">
    <property type="entry name" value="rve"/>
    <property type="match status" value="1"/>
</dbReference>
<dbReference type="EMBL" id="JBBPBM010000003">
    <property type="protein sequence ID" value="KAK8593411.1"/>
    <property type="molecule type" value="Genomic_DNA"/>
</dbReference>
<feature type="region of interest" description="Disordered" evidence="7">
    <location>
        <begin position="1"/>
        <end position="22"/>
    </location>
</feature>
<keyword evidence="10" id="KW-1185">Reference proteome</keyword>
<accession>A0ABR2G306</accession>
<dbReference type="InterPro" id="IPR043128">
    <property type="entry name" value="Rev_trsase/Diguanyl_cyclase"/>
</dbReference>
<proteinExistence type="predicted"/>
<keyword evidence="3" id="KW-0540">Nuclease</keyword>
<gene>
    <name evidence="9" type="ORF">V6N12_045493</name>
</gene>
<keyword evidence="4" id="KW-0255">Endonuclease</keyword>
<evidence type="ECO:0000256" key="1">
    <source>
        <dbReference type="ARBA" id="ARBA00022679"/>
    </source>
</evidence>
<dbReference type="InterPro" id="IPR041373">
    <property type="entry name" value="RT_RNaseH"/>
</dbReference>
<evidence type="ECO:0000313" key="9">
    <source>
        <dbReference type="EMBL" id="KAK8593411.1"/>
    </source>
</evidence>
<evidence type="ECO:0000256" key="2">
    <source>
        <dbReference type="ARBA" id="ARBA00022695"/>
    </source>
</evidence>
<evidence type="ECO:0000259" key="8">
    <source>
        <dbReference type="PROSITE" id="PS50994"/>
    </source>
</evidence>
<keyword evidence="5" id="KW-0378">Hydrolase</keyword>
<dbReference type="Gene3D" id="3.10.10.10">
    <property type="entry name" value="HIV Type 1 Reverse Transcriptase, subunit A, domain 1"/>
    <property type="match status" value="1"/>
</dbReference>
<dbReference type="InterPro" id="IPR041588">
    <property type="entry name" value="Integrase_H2C2"/>
</dbReference>
<name>A0ABR2G306_9ROSI</name>
<dbReference type="CDD" id="cd01647">
    <property type="entry name" value="RT_LTR"/>
    <property type="match status" value="1"/>
</dbReference>